<evidence type="ECO:0000256" key="3">
    <source>
        <dbReference type="RuleBase" id="RU368068"/>
    </source>
</evidence>
<reference evidence="4 5" key="1">
    <citation type="submission" date="2016-06" db="EMBL/GenBank/DDBJ databases">
        <title>Evolution of pathogenesis and genome organization in the Tremellales.</title>
        <authorList>
            <person name="Cuomo C."/>
            <person name="Litvintseva A."/>
            <person name="Heitman J."/>
            <person name="Chen Y."/>
            <person name="Sun S."/>
            <person name="Springer D."/>
            <person name="Dromer F."/>
            <person name="Young S."/>
            <person name="Zeng Q."/>
            <person name="Chapman S."/>
            <person name="Gujja S."/>
            <person name="Saif S."/>
            <person name="Birren B."/>
        </authorList>
    </citation>
    <scope>NUCLEOTIDE SEQUENCE [LARGE SCALE GENOMIC DNA]</scope>
    <source>
        <strain evidence="4 5">ATCC 28783</strain>
    </source>
</reference>
<dbReference type="PANTHER" id="PTHR11686:SF62">
    <property type="entry name" value="GLUTATHIONE HYDROLASE"/>
    <property type="match status" value="1"/>
</dbReference>
<feature type="binding site" evidence="2">
    <location>
        <begin position="422"/>
        <end position="423"/>
    </location>
    <ligand>
        <name>L-glutamate</name>
        <dbReference type="ChEBI" id="CHEBI:29985"/>
    </ligand>
</feature>
<keyword evidence="3" id="KW-0012">Acyltransferase</keyword>
<dbReference type="UniPathway" id="UPA00204"/>
<feature type="binding site" evidence="2">
    <location>
        <position position="444"/>
    </location>
    <ligand>
        <name>L-glutamate</name>
        <dbReference type="ChEBI" id="CHEBI:29985"/>
    </ligand>
</feature>
<dbReference type="EC" id="3.4.19.13" evidence="3"/>
<comment type="catalytic activity">
    <reaction evidence="3">
        <text>an N-terminal (5-L-glutamyl)-[peptide] + an alpha-amino acid = 5-L-glutamyl amino acid + an N-terminal L-alpha-aminoacyl-[peptide]</text>
        <dbReference type="Rhea" id="RHEA:23904"/>
        <dbReference type="Rhea" id="RHEA-COMP:9780"/>
        <dbReference type="Rhea" id="RHEA-COMP:9795"/>
        <dbReference type="ChEBI" id="CHEBI:77644"/>
        <dbReference type="ChEBI" id="CHEBI:78597"/>
        <dbReference type="ChEBI" id="CHEBI:78599"/>
        <dbReference type="ChEBI" id="CHEBI:78608"/>
        <dbReference type="EC" id="2.3.2.2"/>
    </reaction>
</comment>
<dbReference type="PANTHER" id="PTHR11686">
    <property type="entry name" value="GAMMA GLUTAMYL TRANSPEPTIDASE"/>
    <property type="match status" value="1"/>
</dbReference>
<accession>A0A4V1M305</accession>
<keyword evidence="5" id="KW-1185">Reference proteome</keyword>
<dbReference type="GO" id="GO:0006751">
    <property type="term" value="P:glutathione catabolic process"/>
    <property type="evidence" value="ECO:0007669"/>
    <property type="project" value="UniProtKB-UniRule"/>
</dbReference>
<evidence type="ECO:0000313" key="5">
    <source>
        <dbReference type="Proteomes" id="UP000289152"/>
    </source>
</evidence>
<dbReference type="InterPro" id="IPR043138">
    <property type="entry name" value="GGT_lsub"/>
</dbReference>
<dbReference type="InterPro" id="IPR043137">
    <property type="entry name" value="GGT_ssub_C"/>
</dbReference>
<proteinExistence type="predicted"/>
<dbReference type="VEuPathDB" id="FungiDB:TREMEDRAFT_67823"/>
<gene>
    <name evidence="4" type="ORF">M231_07561</name>
</gene>
<dbReference type="GO" id="GO:0005886">
    <property type="term" value="C:plasma membrane"/>
    <property type="evidence" value="ECO:0007669"/>
    <property type="project" value="TreeGrafter"/>
</dbReference>
<comment type="catalytic activity">
    <reaction evidence="3">
        <text>an S-substituted glutathione + H2O = an S-substituted L-cysteinylglycine + L-glutamate</text>
        <dbReference type="Rhea" id="RHEA:59468"/>
        <dbReference type="ChEBI" id="CHEBI:15377"/>
        <dbReference type="ChEBI" id="CHEBI:29985"/>
        <dbReference type="ChEBI" id="CHEBI:90779"/>
        <dbReference type="ChEBI" id="CHEBI:143103"/>
        <dbReference type="EC" id="3.4.19.13"/>
    </reaction>
</comment>
<dbReference type="InterPro" id="IPR029055">
    <property type="entry name" value="Ntn_hydrolases_N"/>
</dbReference>
<comment type="function">
    <text evidence="3">Cleaves the gamma-glutamyl peptide bond of glutathione and glutathione conjugates.</text>
</comment>
<keyword evidence="3" id="KW-0378">Hydrolase</keyword>
<feature type="active site" description="Nucleophile" evidence="1">
    <location>
        <position position="354"/>
    </location>
</feature>
<evidence type="ECO:0000313" key="4">
    <source>
        <dbReference type="EMBL" id="RXK35190.1"/>
    </source>
</evidence>
<feature type="binding site" evidence="2">
    <location>
        <position position="71"/>
    </location>
    <ligand>
        <name>L-glutamate</name>
        <dbReference type="ChEBI" id="CHEBI:29985"/>
    </ligand>
</feature>
<comment type="catalytic activity">
    <reaction evidence="3">
        <text>glutathione + H2O = L-cysteinylglycine + L-glutamate</text>
        <dbReference type="Rhea" id="RHEA:28807"/>
        <dbReference type="ChEBI" id="CHEBI:15377"/>
        <dbReference type="ChEBI" id="CHEBI:29985"/>
        <dbReference type="ChEBI" id="CHEBI:57925"/>
        <dbReference type="ChEBI" id="CHEBI:61694"/>
        <dbReference type="EC" id="3.4.19.13"/>
    </reaction>
</comment>
<dbReference type="EC" id="2.3.2.2" evidence="3"/>
<dbReference type="Gene3D" id="1.10.246.130">
    <property type="match status" value="1"/>
</dbReference>
<comment type="caution">
    <text evidence="4">The sequence shown here is derived from an EMBL/GenBank/DDBJ whole genome shotgun (WGS) entry which is preliminary data.</text>
</comment>
<dbReference type="GO" id="GO:0036374">
    <property type="term" value="F:glutathione hydrolase activity"/>
    <property type="evidence" value="ECO:0007669"/>
    <property type="project" value="UniProtKB-UniRule"/>
</dbReference>
<dbReference type="AlphaFoldDB" id="A0A4V1M305"/>
<dbReference type="InterPro" id="IPR000101">
    <property type="entry name" value="GGT_peptidase"/>
</dbReference>
<dbReference type="OrthoDB" id="1081007at2759"/>
<feature type="binding site" evidence="2">
    <location>
        <position position="394"/>
    </location>
    <ligand>
        <name>L-glutamate</name>
        <dbReference type="ChEBI" id="CHEBI:29985"/>
    </ligand>
</feature>
<dbReference type="Proteomes" id="UP000289152">
    <property type="component" value="Unassembled WGS sequence"/>
</dbReference>
<sequence length="553" mass="59691">MVVKGGAICSEHSIASEIGKNIFAKGGNSVDAIIATSLSVGVLNPFNSDIGGGGFALLRLPDGEHTVLDFRHVSPAASTSEMYRNGASTSIGGTSICVPGEIAGFEELHRKYGQLKWEKVLEPVIELCEGYQMGGDLYRYLSQALDPSTPTTLSGWLSRPEHSDLAKIFFQDDQLLSPGSILRRPILGQTLRKIAERGSDVFYNGEIGQEIVRCVRGSGGLMILSDLSSKLPLHNLSIILPVCRKYRKWDVYSIPAPGSGAVFLSALGVLGSFPSDREEGKEEDAHRMVEAQKLAYAQRTWLGDPDFVPSAEKLQRDWLSPEGIQKRANIIDKKAHEMEYYLPETVEITNDHGTSHIVTADSTGLIVSLTTTIGHVFGSRVVAAGMVLNDSMDDFSVEGRVNSSGYTPSPANYVQPGKRSLSSMCPYIVELDGKAVLAGGCAGGSTIISTNIQIVRNVLEYGMSPDQALAAGRIHSQLQPSATELERVSEWRGNRLLGISEDAAVDLEGRGHEVVWAQSRSVACTLGFDLESDWTTGCEPRREDSGGAIYVAN</sequence>
<dbReference type="EMBL" id="SDIL01000153">
    <property type="protein sequence ID" value="RXK35190.1"/>
    <property type="molecule type" value="Genomic_DNA"/>
</dbReference>
<comment type="pathway">
    <text evidence="3">Sulfur metabolism; glutathione metabolism.</text>
</comment>
<dbReference type="PRINTS" id="PR01210">
    <property type="entry name" value="GGTRANSPTASE"/>
</dbReference>
<dbReference type="Gene3D" id="3.60.20.40">
    <property type="match status" value="1"/>
</dbReference>
<dbReference type="InParanoid" id="A0A4V1M305"/>
<dbReference type="SUPFAM" id="SSF56235">
    <property type="entry name" value="N-terminal nucleophile aminohydrolases (Ntn hydrolases)"/>
    <property type="match status" value="1"/>
</dbReference>
<evidence type="ECO:0000256" key="2">
    <source>
        <dbReference type="PIRSR" id="PIRSR600101-2"/>
    </source>
</evidence>
<keyword evidence="3 4" id="KW-0808">Transferase</keyword>
<dbReference type="GO" id="GO:0103068">
    <property type="term" value="F:leukotriene C4 gamma-glutamyl transferase activity"/>
    <property type="evidence" value="ECO:0007669"/>
    <property type="project" value="UniProtKB-EC"/>
</dbReference>
<protein>
    <recommendedName>
        <fullName evidence="3">Glutathione hydrolase</fullName>
        <ecNumber evidence="3">2.3.2.2</ecNumber>
        <ecNumber evidence="3">3.4.19.13</ecNumber>
    </recommendedName>
    <alternativeName>
        <fullName evidence="3">Gamma-glutamyltransferase</fullName>
    </alternativeName>
    <alternativeName>
        <fullName evidence="3">Gamma-glutamyltranspeptidase</fullName>
    </alternativeName>
</protein>
<organism evidence="4 5">
    <name type="scientific">Tremella mesenterica</name>
    <name type="common">Jelly fungus</name>
    <dbReference type="NCBI Taxonomy" id="5217"/>
    <lineage>
        <taxon>Eukaryota</taxon>
        <taxon>Fungi</taxon>
        <taxon>Dikarya</taxon>
        <taxon>Basidiomycota</taxon>
        <taxon>Agaricomycotina</taxon>
        <taxon>Tremellomycetes</taxon>
        <taxon>Tremellales</taxon>
        <taxon>Tremellaceae</taxon>
        <taxon>Tremella</taxon>
    </lineage>
</organism>
<name>A0A4V1M305_TREME</name>
<evidence type="ECO:0000256" key="1">
    <source>
        <dbReference type="PIRSR" id="PIRSR600101-1"/>
    </source>
</evidence>
<dbReference type="Pfam" id="PF01019">
    <property type="entry name" value="G_glu_transpept"/>
    <property type="match status" value="1"/>
</dbReference>